<protein>
    <submittedName>
        <fullName evidence="1">Uncharacterized protein</fullName>
    </submittedName>
</protein>
<name>A0ABQ9IKG6_9NEOP</name>
<gene>
    <name evidence="1" type="ORF">PR048_002141</name>
</gene>
<evidence type="ECO:0000313" key="1">
    <source>
        <dbReference type="EMBL" id="KAJ8896796.1"/>
    </source>
</evidence>
<organism evidence="1 2">
    <name type="scientific">Dryococelus australis</name>
    <dbReference type="NCBI Taxonomy" id="614101"/>
    <lineage>
        <taxon>Eukaryota</taxon>
        <taxon>Metazoa</taxon>
        <taxon>Ecdysozoa</taxon>
        <taxon>Arthropoda</taxon>
        <taxon>Hexapoda</taxon>
        <taxon>Insecta</taxon>
        <taxon>Pterygota</taxon>
        <taxon>Neoptera</taxon>
        <taxon>Polyneoptera</taxon>
        <taxon>Phasmatodea</taxon>
        <taxon>Verophasmatodea</taxon>
        <taxon>Anareolatae</taxon>
        <taxon>Phasmatidae</taxon>
        <taxon>Eurycanthinae</taxon>
        <taxon>Dryococelus</taxon>
    </lineage>
</organism>
<proteinExistence type="predicted"/>
<dbReference type="Proteomes" id="UP001159363">
    <property type="component" value="Chromosome 1"/>
</dbReference>
<sequence length="104" mass="11975">MRHHIQIFNQSNAPHTEIAIAGEFILALYRALEKKSLNECDTSPIIKLHPNDKFNPSSTWPLFHLHHVTFPVKLVTADEQDLNVQRCVPTVKEDNVITLHHYIS</sequence>
<keyword evidence="2" id="KW-1185">Reference proteome</keyword>
<comment type="caution">
    <text evidence="1">The sequence shown here is derived from an EMBL/GenBank/DDBJ whole genome shotgun (WGS) entry which is preliminary data.</text>
</comment>
<evidence type="ECO:0000313" key="2">
    <source>
        <dbReference type="Proteomes" id="UP001159363"/>
    </source>
</evidence>
<accession>A0ABQ9IKG6</accession>
<dbReference type="EMBL" id="JARBHB010000001">
    <property type="protein sequence ID" value="KAJ8896796.1"/>
    <property type="molecule type" value="Genomic_DNA"/>
</dbReference>
<reference evidence="1 2" key="1">
    <citation type="submission" date="2023-02" db="EMBL/GenBank/DDBJ databases">
        <title>LHISI_Scaffold_Assembly.</title>
        <authorList>
            <person name="Stuart O.P."/>
            <person name="Cleave R."/>
            <person name="Magrath M.J.L."/>
            <person name="Mikheyev A.S."/>
        </authorList>
    </citation>
    <scope>NUCLEOTIDE SEQUENCE [LARGE SCALE GENOMIC DNA]</scope>
    <source>
        <strain evidence="1">Daus_M_001</strain>
        <tissue evidence="1">Leg muscle</tissue>
    </source>
</reference>